<accession>A0AAW1M9Z3</accession>
<evidence type="ECO:0000256" key="6">
    <source>
        <dbReference type="ARBA" id="ARBA00023136"/>
    </source>
</evidence>
<evidence type="ECO:0000256" key="10">
    <source>
        <dbReference type="SAM" id="SignalP"/>
    </source>
</evidence>
<keyword evidence="4 10" id="KW-0732">Signal</keyword>
<evidence type="ECO:0000256" key="1">
    <source>
        <dbReference type="ARBA" id="ARBA00004479"/>
    </source>
</evidence>
<feature type="coiled-coil region" evidence="8">
    <location>
        <begin position="134"/>
        <end position="161"/>
    </location>
</feature>
<organism evidence="12 13">
    <name type="scientific">Saponaria officinalis</name>
    <name type="common">Common soapwort</name>
    <name type="synonym">Lychnis saponaria</name>
    <dbReference type="NCBI Taxonomy" id="3572"/>
    <lineage>
        <taxon>Eukaryota</taxon>
        <taxon>Viridiplantae</taxon>
        <taxon>Streptophyta</taxon>
        <taxon>Embryophyta</taxon>
        <taxon>Tracheophyta</taxon>
        <taxon>Spermatophyta</taxon>
        <taxon>Magnoliopsida</taxon>
        <taxon>eudicotyledons</taxon>
        <taxon>Gunneridae</taxon>
        <taxon>Pentapetalae</taxon>
        <taxon>Caryophyllales</taxon>
        <taxon>Caryophyllaceae</taxon>
        <taxon>Caryophylleae</taxon>
        <taxon>Saponaria</taxon>
    </lineage>
</organism>
<keyword evidence="8" id="KW-0175">Coiled coil</keyword>
<dbReference type="AlphaFoldDB" id="A0AAW1M9Z3"/>
<evidence type="ECO:0000256" key="4">
    <source>
        <dbReference type="ARBA" id="ARBA00022729"/>
    </source>
</evidence>
<dbReference type="PROSITE" id="PS50866">
    <property type="entry name" value="GOLD"/>
    <property type="match status" value="1"/>
</dbReference>
<sequence>MVEIKLWACLIIAMCGRLLVSEAIWMNLPNDGAMKCVSEEIQNNVVVVGDYIVIDEKGHSSPTINAKVTSPYGNQLYHSENVTYGQFAFTANEIGSYVACFWVAGEHQSATLNIDWKIGFTAKDWDSVAKKEHLEGLELELRKLEGAVENILENLILLQRKEWVMREVSEKTNARVAWYGVMSLGIGITASIYQVWHLRRFFQKKKLI</sequence>
<evidence type="ECO:0000256" key="7">
    <source>
        <dbReference type="RuleBase" id="RU003827"/>
    </source>
</evidence>
<dbReference type="InterPro" id="IPR009038">
    <property type="entry name" value="GOLD_dom"/>
</dbReference>
<name>A0AAW1M9Z3_SAPOF</name>
<gene>
    <name evidence="12" type="ORF">RND81_03G235700</name>
</gene>
<dbReference type="Pfam" id="PF01105">
    <property type="entry name" value="EMP24_GP25L"/>
    <property type="match status" value="1"/>
</dbReference>
<evidence type="ECO:0000256" key="9">
    <source>
        <dbReference type="SAM" id="Phobius"/>
    </source>
</evidence>
<evidence type="ECO:0000256" key="5">
    <source>
        <dbReference type="ARBA" id="ARBA00022989"/>
    </source>
</evidence>
<dbReference type="Proteomes" id="UP001443914">
    <property type="component" value="Unassembled WGS sequence"/>
</dbReference>
<keyword evidence="13" id="KW-1185">Reference proteome</keyword>
<comment type="caution">
    <text evidence="12">The sequence shown here is derived from an EMBL/GenBank/DDBJ whole genome shotgun (WGS) entry which is preliminary data.</text>
</comment>
<feature type="chain" id="PRO_5043654386" description="GOLD domain-containing protein" evidence="10">
    <location>
        <begin position="24"/>
        <end position="208"/>
    </location>
</feature>
<evidence type="ECO:0000259" key="11">
    <source>
        <dbReference type="PROSITE" id="PS50866"/>
    </source>
</evidence>
<keyword evidence="5 9" id="KW-1133">Transmembrane helix</keyword>
<feature type="transmembrane region" description="Helical" evidence="9">
    <location>
        <begin position="176"/>
        <end position="196"/>
    </location>
</feature>
<evidence type="ECO:0000256" key="3">
    <source>
        <dbReference type="ARBA" id="ARBA00022692"/>
    </source>
</evidence>
<evidence type="ECO:0000313" key="13">
    <source>
        <dbReference type="Proteomes" id="UP001443914"/>
    </source>
</evidence>
<keyword evidence="6 9" id="KW-0472">Membrane</keyword>
<comment type="similarity">
    <text evidence="2 7">Belongs to the EMP24/GP25L family.</text>
</comment>
<proteinExistence type="inferred from homology"/>
<dbReference type="SMART" id="SM01190">
    <property type="entry name" value="EMP24_GP25L"/>
    <property type="match status" value="1"/>
</dbReference>
<comment type="subcellular location">
    <subcellularLocation>
        <location evidence="1 7">Membrane</location>
        <topology evidence="1 7">Single-pass type I membrane protein</topology>
    </subcellularLocation>
</comment>
<keyword evidence="3 7" id="KW-0812">Transmembrane</keyword>
<reference evidence="12" key="1">
    <citation type="submission" date="2024-03" db="EMBL/GenBank/DDBJ databases">
        <title>WGS assembly of Saponaria officinalis var. Norfolk2.</title>
        <authorList>
            <person name="Jenkins J."/>
            <person name="Shu S."/>
            <person name="Grimwood J."/>
            <person name="Barry K."/>
            <person name="Goodstein D."/>
            <person name="Schmutz J."/>
            <person name="Leebens-Mack J."/>
            <person name="Osbourn A."/>
        </authorList>
    </citation>
    <scope>NUCLEOTIDE SEQUENCE [LARGE SCALE GENOMIC DNA]</scope>
    <source>
        <strain evidence="12">JIC</strain>
    </source>
</reference>
<protein>
    <recommendedName>
        <fullName evidence="11">GOLD domain-containing protein</fullName>
    </recommendedName>
</protein>
<evidence type="ECO:0000256" key="8">
    <source>
        <dbReference type="SAM" id="Coils"/>
    </source>
</evidence>
<evidence type="ECO:0000313" key="12">
    <source>
        <dbReference type="EMBL" id="KAK9743386.1"/>
    </source>
</evidence>
<evidence type="ECO:0000256" key="2">
    <source>
        <dbReference type="ARBA" id="ARBA00007104"/>
    </source>
</evidence>
<dbReference type="GO" id="GO:0016020">
    <property type="term" value="C:membrane"/>
    <property type="evidence" value="ECO:0007669"/>
    <property type="project" value="UniProtKB-SubCell"/>
</dbReference>
<dbReference type="EMBL" id="JBDFQZ010000003">
    <property type="protein sequence ID" value="KAK9743386.1"/>
    <property type="molecule type" value="Genomic_DNA"/>
</dbReference>
<dbReference type="PANTHER" id="PTHR22811">
    <property type="entry name" value="TRANSMEMBRANE EMP24 DOMAIN-CONTAINING PROTEIN"/>
    <property type="match status" value="1"/>
</dbReference>
<feature type="domain" description="GOLD" evidence="11">
    <location>
        <begin position="34"/>
        <end position="143"/>
    </location>
</feature>
<dbReference type="InterPro" id="IPR015720">
    <property type="entry name" value="Emp24-like"/>
</dbReference>
<feature type="signal peptide" evidence="10">
    <location>
        <begin position="1"/>
        <end position="23"/>
    </location>
</feature>